<dbReference type="AlphaFoldDB" id="A0A078FKW5"/>
<name>A0A078FKW5_BRANA</name>
<dbReference type="EMBL" id="LK032036">
    <property type="protein sequence ID" value="CDY13559.1"/>
    <property type="molecule type" value="Genomic_DNA"/>
</dbReference>
<reference evidence="1 2" key="1">
    <citation type="journal article" date="2014" name="Science">
        <title>Plant genetics. Early allopolyploid evolution in the post-Neolithic Brassica napus oilseed genome.</title>
        <authorList>
            <person name="Chalhoub B."/>
            <person name="Denoeud F."/>
            <person name="Liu S."/>
            <person name="Parkin I.A."/>
            <person name="Tang H."/>
            <person name="Wang X."/>
            <person name="Chiquet J."/>
            <person name="Belcram H."/>
            <person name="Tong C."/>
            <person name="Samans B."/>
            <person name="Correa M."/>
            <person name="Da Silva C."/>
            <person name="Just J."/>
            <person name="Falentin C."/>
            <person name="Koh C.S."/>
            <person name="Le Clainche I."/>
            <person name="Bernard M."/>
            <person name="Bento P."/>
            <person name="Noel B."/>
            <person name="Labadie K."/>
            <person name="Alberti A."/>
            <person name="Charles M."/>
            <person name="Arnaud D."/>
            <person name="Guo H."/>
            <person name="Daviaud C."/>
            <person name="Alamery S."/>
            <person name="Jabbari K."/>
            <person name="Zhao M."/>
            <person name="Edger P.P."/>
            <person name="Chelaifa H."/>
            <person name="Tack D."/>
            <person name="Lassalle G."/>
            <person name="Mestiri I."/>
            <person name="Schnel N."/>
            <person name="Le Paslier M.C."/>
            <person name="Fan G."/>
            <person name="Renault V."/>
            <person name="Bayer P.E."/>
            <person name="Golicz A.A."/>
            <person name="Manoli S."/>
            <person name="Lee T.H."/>
            <person name="Thi V.H."/>
            <person name="Chalabi S."/>
            <person name="Hu Q."/>
            <person name="Fan C."/>
            <person name="Tollenaere R."/>
            <person name="Lu Y."/>
            <person name="Battail C."/>
            <person name="Shen J."/>
            <person name="Sidebottom C.H."/>
            <person name="Wang X."/>
            <person name="Canaguier A."/>
            <person name="Chauveau A."/>
            <person name="Berard A."/>
            <person name="Deniot G."/>
            <person name="Guan M."/>
            <person name="Liu Z."/>
            <person name="Sun F."/>
            <person name="Lim Y.P."/>
            <person name="Lyons E."/>
            <person name="Town C.D."/>
            <person name="Bancroft I."/>
            <person name="Wang X."/>
            <person name="Meng J."/>
            <person name="Ma J."/>
            <person name="Pires J.C."/>
            <person name="King G.J."/>
            <person name="Brunel D."/>
            <person name="Delourme R."/>
            <person name="Renard M."/>
            <person name="Aury J.M."/>
            <person name="Adams K.L."/>
            <person name="Batley J."/>
            <person name="Snowdon R.J."/>
            <person name="Tost J."/>
            <person name="Edwards D."/>
            <person name="Zhou Y."/>
            <person name="Hua W."/>
            <person name="Sharpe A.G."/>
            <person name="Paterson A.H."/>
            <person name="Guan C."/>
            <person name="Wincker P."/>
        </authorList>
    </citation>
    <scope>NUCLEOTIDE SEQUENCE [LARGE SCALE GENOMIC DNA]</scope>
    <source>
        <strain evidence="2">cv. Darmor-bzh</strain>
    </source>
</reference>
<dbReference type="Proteomes" id="UP000028999">
    <property type="component" value="Unassembled WGS sequence"/>
</dbReference>
<dbReference type="OMA" id="VILICIK"/>
<protein>
    <submittedName>
        <fullName evidence="1">BnaC02g23700D protein</fullName>
    </submittedName>
</protein>
<proteinExistence type="predicted"/>
<dbReference type="Gramene" id="CDY13559">
    <property type="protein sequence ID" value="CDY13559"/>
    <property type="gene ID" value="GSBRNA2T00077919001"/>
</dbReference>
<evidence type="ECO:0000313" key="1">
    <source>
        <dbReference type="EMBL" id="CDY13559.1"/>
    </source>
</evidence>
<organism evidence="1 2">
    <name type="scientific">Brassica napus</name>
    <name type="common">Rape</name>
    <dbReference type="NCBI Taxonomy" id="3708"/>
    <lineage>
        <taxon>Eukaryota</taxon>
        <taxon>Viridiplantae</taxon>
        <taxon>Streptophyta</taxon>
        <taxon>Embryophyta</taxon>
        <taxon>Tracheophyta</taxon>
        <taxon>Spermatophyta</taxon>
        <taxon>Magnoliopsida</taxon>
        <taxon>eudicotyledons</taxon>
        <taxon>Gunneridae</taxon>
        <taxon>Pentapetalae</taxon>
        <taxon>rosids</taxon>
        <taxon>malvids</taxon>
        <taxon>Brassicales</taxon>
        <taxon>Brassicaceae</taxon>
        <taxon>Brassiceae</taxon>
        <taxon>Brassica</taxon>
    </lineage>
</organism>
<accession>A0A078FKW5</accession>
<sequence>MVFPVILICIKWRKNHMLQRRRSEGFCGSQSVENMQFLAGRFRSSLFSMRWGKGFGRNFIV</sequence>
<gene>
    <name evidence="1" type="primary">BnaC02g23700D</name>
    <name evidence="1" type="ORF">GSBRNA2T00077919001</name>
</gene>
<evidence type="ECO:0000313" key="2">
    <source>
        <dbReference type="Proteomes" id="UP000028999"/>
    </source>
</evidence>
<dbReference type="PaxDb" id="3708-A0A078FKW5"/>
<keyword evidence="2" id="KW-1185">Reference proteome</keyword>